<gene>
    <name evidence="1" type="ORF">Ga0609869_002458</name>
</gene>
<dbReference type="SUPFAM" id="SSF53901">
    <property type="entry name" value="Thiolase-like"/>
    <property type="match status" value="2"/>
</dbReference>
<sequence length="352" mass="35737">MSAALHILAAGMVTAVGLDAPSSCAAMRAGLDGFCETEFVGPDGAWLVGAPVPLPPAPPAPRPPAGAERLARMAAGAIAEVLAAVPGAEGRSALILCLPEDGRPGRPLGDAAHLAEEIGRIVELPPRTRTRIVAHGRPSGLVALGQARRLLAEGGIDYALIAGVDSYLTGPALAHYLADERLLTQENSNGFIPGEAAAAVLVGAGGQGALALAGLGLAREAAYLYNRQAEDGLDLPLRGEGMAAAYRQALDEAGQGFDGVDFRISDVSGEQYFFRQTALASTRLLRDRHEMQDLWLPAESLGNVGAAAVPLMIGAALAAAAKGYAPGAPVLIEASGDDGACGAAVLVQGARP</sequence>
<organism evidence="1 2">
    <name type="scientific">Rhodovulum iodosum</name>
    <dbReference type="NCBI Taxonomy" id="68291"/>
    <lineage>
        <taxon>Bacteria</taxon>
        <taxon>Pseudomonadati</taxon>
        <taxon>Pseudomonadota</taxon>
        <taxon>Alphaproteobacteria</taxon>
        <taxon>Rhodobacterales</taxon>
        <taxon>Paracoccaceae</taxon>
        <taxon>Rhodovulum</taxon>
    </lineage>
</organism>
<dbReference type="NCBIfam" id="NF004798">
    <property type="entry name" value="PRK06147.1"/>
    <property type="match status" value="1"/>
</dbReference>
<dbReference type="RefSeq" id="WP_369022863.1">
    <property type="nucleotide sequence ID" value="NZ_JBEHHI010000002.1"/>
</dbReference>
<comment type="caution">
    <text evidence="1">The sequence shown here is derived from an EMBL/GenBank/DDBJ whole genome shotgun (WGS) entry which is preliminary data.</text>
</comment>
<evidence type="ECO:0000313" key="2">
    <source>
        <dbReference type="Proteomes" id="UP001560019"/>
    </source>
</evidence>
<keyword evidence="2" id="KW-1185">Reference proteome</keyword>
<name>A0ABV3XUV1_9RHOB</name>
<proteinExistence type="predicted"/>
<dbReference type="Proteomes" id="UP001560019">
    <property type="component" value="Unassembled WGS sequence"/>
</dbReference>
<dbReference type="InterPro" id="IPR016039">
    <property type="entry name" value="Thiolase-like"/>
</dbReference>
<protein>
    <submittedName>
        <fullName evidence="1">3-oxoacyl-[acyl-carrier-protein] synthase-1</fullName>
    </submittedName>
</protein>
<dbReference type="Gene3D" id="3.40.47.10">
    <property type="match status" value="1"/>
</dbReference>
<reference evidence="1 2" key="1">
    <citation type="submission" date="2024-06" db="EMBL/GenBank/DDBJ databases">
        <title>Genome of Rhodovulum iodosum, a marine photoferrotroph.</title>
        <authorList>
            <person name="Bianchini G."/>
            <person name="Nikeleit V."/>
            <person name="Kappler A."/>
            <person name="Bryce C."/>
            <person name="Sanchez-Baracaldo P."/>
        </authorList>
    </citation>
    <scope>NUCLEOTIDE SEQUENCE [LARGE SCALE GENOMIC DNA]</scope>
    <source>
        <strain evidence="1 2">UT/N1</strain>
    </source>
</reference>
<dbReference type="EMBL" id="JBEHHI010000002">
    <property type="protein sequence ID" value="MEX5729105.1"/>
    <property type="molecule type" value="Genomic_DNA"/>
</dbReference>
<evidence type="ECO:0000313" key="1">
    <source>
        <dbReference type="EMBL" id="MEX5729105.1"/>
    </source>
</evidence>
<accession>A0ABV3XUV1</accession>